<evidence type="ECO:0000256" key="1">
    <source>
        <dbReference type="SAM" id="MobiDB-lite"/>
    </source>
</evidence>
<feature type="region of interest" description="Disordered" evidence="1">
    <location>
        <begin position="129"/>
        <end position="180"/>
    </location>
</feature>
<dbReference type="InParanoid" id="A0CF64"/>
<evidence type="ECO:0000313" key="2">
    <source>
        <dbReference type="EMBL" id="CAK69431.1"/>
    </source>
</evidence>
<dbReference type="RefSeq" id="XP_001436828.1">
    <property type="nucleotide sequence ID" value="XM_001436791.1"/>
</dbReference>
<dbReference type="GeneID" id="5022613"/>
<organism evidence="2 3">
    <name type="scientific">Paramecium tetraurelia</name>
    <dbReference type="NCBI Taxonomy" id="5888"/>
    <lineage>
        <taxon>Eukaryota</taxon>
        <taxon>Sar</taxon>
        <taxon>Alveolata</taxon>
        <taxon>Ciliophora</taxon>
        <taxon>Intramacronucleata</taxon>
        <taxon>Oligohymenophorea</taxon>
        <taxon>Peniculida</taxon>
        <taxon>Parameciidae</taxon>
        <taxon>Paramecium</taxon>
    </lineage>
</organism>
<keyword evidence="3" id="KW-1185">Reference proteome</keyword>
<evidence type="ECO:0000313" key="3">
    <source>
        <dbReference type="Proteomes" id="UP000000600"/>
    </source>
</evidence>
<reference evidence="2 3" key="1">
    <citation type="journal article" date="2006" name="Nature">
        <title>Global trends of whole-genome duplications revealed by the ciliate Paramecium tetraurelia.</title>
        <authorList>
            <consortium name="Genoscope"/>
            <person name="Aury J.-M."/>
            <person name="Jaillon O."/>
            <person name="Duret L."/>
            <person name="Noel B."/>
            <person name="Jubin C."/>
            <person name="Porcel B.M."/>
            <person name="Segurens B."/>
            <person name="Daubin V."/>
            <person name="Anthouard V."/>
            <person name="Aiach N."/>
            <person name="Arnaiz O."/>
            <person name="Billaut A."/>
            <person name="Beisson J."/>
            <person name="Blanc I."/>
            <person name="Bouhouche K."/>
            <person name="Camara F."/>
            <person name="Duharcourt S."/>
            <person name="Guigo R."/>
            <person name="Gogendeau D."/>
            <person name="Katinka M."/>
            <person name="Keller A.-M."/>
            <person name="Kissmehl R."/>
            <person name="Klotz C."/>
            <person name="Koll F."/>
            <person name="Le Moue A."/>
            <person name="Lepere C."/>
            <person name="Malinsky S."/>
            <person name="Nowacki M."/>
            <person name="Nowak J.K."/>
            <person name="Plattner H."/>
            <person name="Poulain J."/>
            <person name="Ruiz F."/>
            <person name="Serrano V."/>
            <person name="Zagulski M."/>
            <person name="Dessen P."/>
            <person name="Betermier M."/>
            <person name="Weissenbach J."/>
            <person name="Scarpelli C."/>
            <person name="Schachter V."/>
            <person name="Sperling L."/>
            <person name="Meyer E."/>
            <person name="Cohen J."/>
            <person name="Wincker P."/>
        </authorList>
    </citation>
    <scope>NUCLEOTIDE SEQUENCE [LARGE SCALE GENOMIC DNA]</scope>
    <source>
        <strain evidence="2 3">Stock d4-2</strain>
    </source>
</reference>
<protein>
    <recommendedName>
        <fullName evidence="4">FAS1 domain-containing protein</fullName>
    </recommendedName>
</protein>
<proteinExistence type="predicted"/>
<gene>
    <name evidence="2" type="ORF">GSPATT00037870001</name>
</gene>
<dbReference type="EMBL" id="CT868068">
    <property type="protein sequence ID" value="CAK69431.1"/>
    <property type="molecule type" value="Genomic_DNA"/>
</dbReference>
<dbReference type="KEGG" id="ptm:GSPATT00037870001"/>
<dbReference type="Proteomes" id="UP000000600">
    <property type="component" value="Unassembled WGS sequence"/>
</dbReference>
<feature type="compositionally biased region" description="Basic and acidic residues" evidence="1">
    <location>
        <begin position="166"/>
        <end position="180"/>
    </location>
</feature>
<evidence type="ECO:0008006" key="4">
    <source>
        <dbReference type="Google" id="ProtNLM"/>
    </source>
</evidence>
<dbReference type="HOGENOM" id="CLU_1499099_0_0_1"/>
<sequence>MFEQEYYKRIIDRQTTPNRCNINTSKPWFPQLKHRLALKDYDYKFFVLPPNKMVSLLKKQKIIVPSDEQIREFLRNHSLKHIVQYDAGDFKNVEKICASNSPSPLMVNKKNRKLFMQQNPNTNYKLIESKSQTTQKQFDRHSSVQHSRMRELKSQQNRNQTKQRKHGDGSKRSKKEIEDS</sequence>
<name>A0CF64_PARTE</name>
<dbReference type="AlphaFoldDB" id="A0CF64"/>
<feature type="compositionally biased region" description="Basic and acidic residues" evidence="1">
    <location>
        <begin position="137"/>
        <end position="153"/>
    </location>
</feature>
<accession>A0CF64</accession>